<evidence type="ECO:0000256" key="1">
    <source>
        <dbReference type="ARBA" id="ARBA00010587"/>
    </source>
</evidence>
<name>A0AAW4LFD8_9BACT</name>
<dbReference type="RefSeq" id="WP_214172657.1">
    <property type="nucleotide sequence ID" value="NZ_JAHCVJ010000007.1"/>
</dbReference>
<dbReference type="Proteomes" id="UP000811899">
    <property type="component" value="Unassembled WGS sequence"/>
</dbReference>
<dbReference type="PROSITE" id="PS00550">
    <property type="entry name" value="HEMERYTHRINS"/>
    <property type="match status" value="1"/>
</dbReference>
<comment type="similarity">
    <text evidence="1">Belongs to the hemerythrin family.</text>
</comment>
<accession>A0AAW4LFD8</accession>
<dbReference type="Pfam" id="PF01814">
    <property type="entry name" value="Hemerythrin"/>
    <property type="match status" value="1"/>
</dbReference>
<keyword evidence="7" id="KW-1185">Reference proteome</keyword>
<keyword evidence="2" id="KW-0813">Transport</keyword>
<evidence type="ECO:0000313" key="6">
    <source>
        <dbReference type="EMBL" id="MBT0665891.1"/>
    </source>
</evidence>
<dbReference type="EMBL" id="JAHCVJ010000007">
    <property type="protein sequence ID" value="MBT0665891.1"/>
    <property type="molecule type" value="Genomic_DNA"/>
</dbReference>
<dbReference type="GO" id="GO:0005344">
    <property type="term" value="F:oxygen carrier activity"/>
    <property type="evidence" value="ECO:0007669"/>
    <property type="project" value="UniProtKB-KW"/>
</dbReference>
<keyword evidence="2" id="KW-0561">Oxygen transport</keyword>
<dbReference type="Gene3D" id="1.20.120.50">
    <property type="entry name" value="Hemerythrin-like"/>
    <property type="match status" value="1"/>
</dbReference>
<dbReference type="InterPro" id="IPR012312">
    <property type="entry name" value="Hemerythrin-like"/>
</dbReference>
<dbReference type="CDD" id="cd12107">
    <property type="entry name" value="Hemerythrin"/>
    <property type="match status" value="1"/>
</dbReference>
<evidence type="ECO:0000256" key="2">
    <source>
        <dbReference type="ARBA" id="ARBA00022621"/>
    </source>
</evidence>
<dbReference type="InterPro" id="IPR012827">
    <property type="entry name" value="Hemerythrin_metal-bd"/>
</dbReference>
<evidence type="ECO:0000313" key="7">
    <source>
        <dbReference type="Proteomes" id="UP000811899"/>
    </source>
</evidence>
<evidence type="ECO:0000256" key="3">
    <source>
        <dbReference type="ARBA" id="ARBA00022723"/>
    </source>
</evidence>
<keyword evidence="4" id="KW-0408">Iron</keyword>
<sequence>MPVFMEWSDKYLLGVKEFDEHHEHLVELMNKSYDLFKNQAPQARLEMILDELFEYTAYHFAAEEKWMAEHSYPKLAEHKEEHALFRQKIIEFQHAFHDGQPTIKVDLYAYLAKWLIAHIQEKDPDYGSFNAGKGDKQ</sequence>
<dbReference type="PANTHER" id="PTHR37164:SF1">
    <property type="entry name" value="BACTERIOHEMERYTHRIN"/>
    <property type="match status" value="1"/>
</dbReference>
<evidence type="ECO:0000256" key="4">
    <source>
        <dbReference type="ARBA" id="ARBA00023004"/>
    </source>
</evidence>
<dbReference type="SUPFAM" id="SSF47188">
    <property type="entry name" value="Hemerythrin-like"/>
    <property type="match status" value="1"/>
</dbReference>
<reference evidence="6 7" key="1">
    <citation type="submission" date="2021-05" db="EMBL/GenBank/DDBJ databases">
        <title>The draft genome of Geobacter pelophilus DSM 12255.</title>
        <authorList>
            <person name="Xu Z."/>
            <person name="Masuda Y."/>
            <person name="Itoh H."/>
            <person name="Senoo K."/>
        </authorList>
    </citation>
    <scope>NUCLEOTIDE SEQUENCE [LARGE SCALE GENOMIC DNA]</scope>
    <source>
        <strain evidence="6 7">DSM 12255</strain>
    </source>
</reference>
<organism evidence="6 7">
    <name type="scientific">Geoanaerobacter pelophilus</name>
    <dbReference type="NCBI Taxonomy" id="60036"/>
    <lineage>
        <taxon>Bacteria</taxon>
        <taxon>Pseudomonadati</taxon>
        <taxon>Thermodesulfobacteriota</taxon>
        <taxon>Desulfuromonadia</taxon>
        <taxon>Geobacterales</taxon>
        <taxon>Geobacteraceae</taxon>
        <taxon>Geoanaerobacter</taxon>
    </lineage>
</organism>
<dbReference type="NCBIfam" id="NF033749">
    <property type="entry name" value="bact_hemeryth"/>
    <property type="match status" value="1"/>
</dbReference>
<comment type="caution">
    <text evidence="6">The sequence shown here is derived from an EMBL/GenBank/DDBJ whole genome shotgun (WGS) entry which is preliminary data.</text>
</comment>
<proteinExistence type="inferred from homology"/>
<dbReference type="AlphaFoldDB" id="A0AAW4LFD8"/>
<dbReference type="GO" id="GO:0046872">
    <property type="term" value="F:metal ion binding"/>
    <property type="evidence" value="ECO:0007669"/>
    <property type="project" value="UniProtKB-KW"/>
</dbReference>
<dbReference type="NCBIfam" id="TIGR02481">
    <property type="entry name" value="hemeryth_dom"/>
    <property type="match status" value="1"/>
</dbReference>
<dbReference type="InterPro" id="IPR016131">
    <property type="entry name" value="Haemerythrin_Fe_BS"/>
</dbReference>
<dbReference type="InterPro" id="IPR035938">
    <property type="entry name" value="Hemerythrin-like_sf"/>
</dbReference>
<evidence type="ECO:0000259" key="5">
    <source>
        <dbReference type="Pfam" id="PF01814"/>
    </source>
</evidence>
<feature type="domain" description="Hemerythrin-like" evidence="5">
    <location>
        <begin position="14"/>
        <end position="123"/>
    </location>
</feature>
<dbReference type="InterPro" id="IPR050669">
    <property type="entry name" value="Hemerythrin"/>
</dbReference>
<keyword evidence="3" id="KW-0479">Metal-binding</keyword>
<gene>
    <name evidence="6" type="ORF">KI809_16395</name>
</gene>
<dbReference type="PANTHER" id="PTHR37164">
    <property type="entry name" value="BACTERIOHEMERYTHRIN"/>
    <property type="match status" value="1"/>
</dbReference>
<protein>
    <submittedName>
        <fullName evidence="6">Hemerythrin family protein</fullName>
    </submittedName>
</protein>